<sequence>MAQLKDCSTDCTAGVFIAFIIFSATGTEFFLGLLKMGHKDQKKPTSNGLLVV</sequence>
<feature type="transmembrane region" description="Helical" evidence="1">
    <location>
        <begin position="12"/>
        <end position="34"/>
    </location>
</feature>
<accession>A0ABQ2D0J8</accession>
<organism evidence="2 3">
    <name type="scientific">Deinococcus roseus</name>
    <dbReference type="NCBI Taxonomy" id="392414"/>
    <lineage>
        <taxon>Bacteria</taxon>
        <taxon>Thermotogati</taxon>
        <taxon>Deinococcota</taxon>
        <taxon>Deinococci</taxon>
        <taxon>Deinococcales</taxon>
        <taxon>Deinococcaceae</taxon>
        <taxon>Deinococcus</taxon>
    </lineage>
</organism>
<evidence type="ECO:0000313" key="3">
    <source>
        <dbReference type="Proteomes" id="UP000632222"/>
    </source>
</evidence>
<gene>
    <name evidence="2" type="ORF">GCM10008938_22100</name>
</gene>
<evidence type="ECO:0000313" key="2">
    <source>
        <dbReference type="EMBL" id="GGJ35575.1"/>
    </source>
</evidence>
<name>A0ABQ2D0J8_9DEIO</name>
<keyword evidence="3" id="KW-1185">Reference proteome</keyword>
<keyword evidence="1" id="KW-1133">Transmembrane helix</keyword>
<keyword evidence="1" id="KW-0472">Membrane</keyword>
<keyword evidence="1" id="KW-0812">Transmembrane</keyword>
<evidence type="ECO:0000256" key="1">
    <source>
        <dbReference type="SAM" id="Phobius"/>
    </source>
</evidence>
<dbReference type="EMBL" id="BMOD01000007">
    <property type="protein sequence ID" value="GGJ35575.1"/>
    <property type="molecule type" value="Genomic_DNA"/>
</dbReference>
<dbReference type="Proteomes" id="UP000632222">
    <property type="component" value="Unassembled WGS sequence"/>
</dbReference>
<protein>
    <submittedName>
        <fullName evidence="2">Uncharacterized protein</fullName>
    </submittedName>
</protein>
<proteinExistence type="predicted"/>
<comment type="caution">
    <text evidence="2">The sequence shown here is derived from an EMBL/GenBank/DDBJ whole genome shotgun (WGS) entry which is preliminary data.</text>
</comment>
<reference evidence="3" key="1">
    <citation type="journal article" date="2019" name="Int. J. Syst. Evol. Microbiol.">
        <title>The Global Catalogue of Microorganisms (GCM) 10K type strain sequencing project: providing services to taxonomists for standard genome sequencing and annotation.</title>
        <authorList>
            <consortium name="The Broad Institute Genomics Platform"/>
            <consortium name="The Broad Institute Genome Sequencing Center for Infectious Disease"/>
            <person name="Wu L."/>
            <person name="Ma J."/>
        </authorList>
    </citation>
    <scope>NUCLEOTIDE SEQUENCE [LARGE SCALE GENOMIC DNA]</scope>
    <source>
        <strain evidence="3">JCM 14370</strain>
    </source>
</reference>